<keyword evidence="5" id="KW-0029">Amino-acid transport</keyword>
<evidence type="ECO:0000256" key="6">
    <source>
        <dbReference type="ARBA" id="ARBA00022989"/>
    </source>
</evidence>
<reference evidence="11 12" key="1">
    <citation type="submission" date="2020-02" db="EMBL/GenBank/DDBJ databases">
        <title>Sequencing the genomes of 1000 actinobacteria strains.</title>
        <authorList>
            <person name="Klenk H.-P."/>
        </authorList>
    </citation>
    <scope>NUCLEOTIDE SEQUENCE [LARGE SCALE GENOMIC DNA]</scope>
    <source>
        <strain evidence="11 12">DSM 27960</strain>
    </source>
</reference>
<dbReference type="CDD" id="cd06261">
    <property type="entry name" value="TM_PBP2"/>
    <property type="match status" value="1"/>
</dbReference>
<feature type="transmembrane region" description="Helical" evidence="8">
    <location>
        <begin position="110"/>
        <end position="132"/>
    </location>
</feature>
<evidence type="ECO:0000256" key="5">
    <source>
        <dbReference type="ARBA" id="ARBA00022970"/>
    </source>
</evidence>
<dbReference type="InterPro" id="IPR043429">
    <property type="entry name" value="ArtM/GltK/GlnP/TcyL/YhdX-like"/>
</dbReference>
<protein>
    <submittedName>
        <fullName evidence="11">Polar amino acid transport system permease protein</fullName>
    </submittedName>
</protein>
<dbReference type="FunFam" id="1.10.3720.10:FF:000006">
    <property type="entry name" value="Glutamate/aspartate ABC transporter, permease protein GltK"/>
    <property type="match status" value="1"/>
</dbReference>
<dbReference type="Pfam" id="PF00528">
    <property type="entry name" value="BPD_transp_1"/>
    <property type="match status" value="1"/>
</dbReference>
<feature type="transmembrane region" description="Helical" evidence="8">
    <location>
        <begin position="256"/>
        <end position="278"/>
    </location>
</feature>
<evidence type="ECO:0000256" key="1">
    <source>
        <dbReference type="ARBA" id="ARBA00004651"/>
    </source>
</evidence>
<dbReference type="InterPro" id="IPR035906">
    <property type="entry name" value="MetI-like_sf"/>
</dbReference>
<dbReference type="InterPro" id="IPR000515">
    <property type="entry name" value="MetI-like"/>
</dbReference>
<evidence type="ECO:0000256" key="7">
    <source>
        <dbReference type="ARBA" id="ARBA00023136"/>
    </source>
</evidence>
<organism evidence="11 12">
    <name type="scientific">Lysinibacter cavernae</name>
    <dbReference type="NCBI Taxonomy" id="1640652"/>
    <lineage>
        <taxon>Bacteria</taxon>
        <taxon>Bacillati</taxon>
        <taxon>Actinomycetota</taxon>
        <taxon>Actinomycetes</taxon>
        <taxon>Micrococcales</taxon>
        <taxon>Microbacteriaceae</taxon>
        <taxon>Lysinibacter</taxon>
    </lineage>
</organism>
<keyword evidence="7 8" id="KW-0472">Membrane</keyword>
<feature type="transmembrane region" description="Helical" evidence="8">
    <location>
        <begin position="78"/>
        <end position="98"/>
    </location>
</feature>
<name>A0A7X5TTB4_9MICO</name>
<evidence type="ECO:0000313" key="12">
    <source>
        <dbReference type="Proteomes" id="UP000541033"/>
    </source>
</evidence>
<keyword evidence="2 8" id="KW-0813">Transport</keyword>
<evidence type="ECO:0000256" key="9">
    <source>
        <dbReference type="SAM" id="MobiDB-lite"/>
    </source>
</evidence>
<gene>
    <name evidence="11" type="ORF">FHX76_002352</name>
</gene>
<dbReference type="InterPro" id="IPR010065">
    <property type="entry name" value="AA_ABC_transptr_permease_3TM"/>
</dbReference>
<sequence length="313" mass="34272">MTVHTQNPEVAAATQRGEPPQHYDLRKPKHPGRWIAAIIIIAILGAIIWAFAVGQINWKSVGQYFGTKQIFQGFLQTIWLAVLSMVVGIVLGGILAVMRLSKNPVASTVSWLYVWAFRGTPVFVQLLIWFNIALVFPTIGFPGGVEYKTIEVVTPLVAAVLGLGLNEAAYLAEIFRGGLLSVEKGQKEAATALGIPSRVSLMRVIVPQAMPSILPPVGNEAITLLKTTSLAAVIAFPELLSRAQQIYFVNGQVMELLFVAAIWYLIATSVLSVFQYYLERHFSRGKDWQTGIGDRMIGDLIRLVKGGRTNANS</sequence>
<feature type="region of interest" description="Disordered" evidence="9">
    <location>
        <begin position="1"/>
        <end position="23"/>
    </location>
</feature>
<evidence type="ECO:0000256" key="3">
    <source>
        <dbReference type="ARBA" id="ARBA00022475"/>
    </source>
</evidence>
<evidence type="ECO:0000256" key="8">
    <source>
        <dbReference type="RuleBase" id="RU363032"/>
    </source>
</evidence>
<comment type="similarity">
    <text evidence="8">Belongs to the binding-protein-dependent transport system permease family.</text>
</comment>
<dbReference type="PANTHER" id="PTHR30614">
    <property type="entry name" value="MEMBRANE COMPONENT OF AMINO ACID ABC TRANSPORTER"/>
    <property type="match status" value="1"/>
</dbReference>
<keyword evidence="6 8" id="KW-1133">Transmembrane helix</keyword>
<keyword evidence="4 8" id="KW-0812">Transmembrane</keyword>
<dbReference type="GO" id="GO:0006865">
    <property type="term" value="P:amino acid transport"/>
    <property type="evidence" value="ECO:0007669"/>
    <property type="project" value="UniProtKB-KW"/>
</dbReference>
<proteinExistence type="inferred from homology"/>
<dbReference type="PROSITE" id="PS50928">
    <property type="entry name" value="ABC_TM1"/>
    <property type="match status" value="1"/>
</dbReference>
<dbReference type="SUPFAM" id="SSF161098">
    <property type="entry name" value="MetI-like"/>
    <property type="match status" value="1"/>
</dbReference>
<dbReference type="AlphaFoldDB" id="A0A7X5TTB4"/>
<evidence type="ECO:0000259" key="10">
    <source>
        <dbReference type="PROSITE" id="PS50928"/>
    </source>
</evidence>
<dbReference type="NCBIfam" id="TIGR01726">
    <property type="entry name" value="HEQRo_perm_3TM"/>
    <property type="match status" value="1"/>
</dbReference>
<dbReference type="Gene3D" id="1.10.3720.10">
    <property type="entry name" value="MetI-like"/>
    <property type="match status" value="1"/>
</dbReference>
<keyword evidence="3" id="KW-1003">Cell membrane</keyword>
<dbReference type="PANTHER" id="PTHR30614:SF0">
    <property type="entry name" value="L-CYSTINE TRANSPORT SYSTEM PERMEASE PROTEIN TCYL"/>
    <property type="match status" value="1"/>
</dbReference>
<comment type="subcellular location">
    <subcellularLocation>
        <location evidence="1 8">Cell membrane</location>
        <topology evidence="1 8">Multi-pass membrane protein</topology>
    </subcellularLocation>
</comment>
<dbReference type="Proteomes" id="UP000541033">
    <property type="component" value="Unassembled WGS sequence"/>
</dbReference>
<keyword evidence="12" id="KW-1185">Reference proteome</keyword>
<dbReference type="GO" id="GO:0022857">
    <property type="term" value="F:transmembrane transporter activity"/>
    <property type="evidence" value="ECO:0007669"/>
    <property type="project" value="InterPro"/>
</dbReference>
<dbReference type="GO" id="GO:0043190">
    <property type="term" value="C:ATP-binding cassette (ABC) transporter complex"/>
    <property type="evidence" value="ECO:0007669"/>
    <property type="project" value="InterPro"/>
</dbReference>
<accession>A0A7X5TTB4</accession>
<feature type="domain" description="ABC transmembrane type-1" evidence="10">
    <location>
        <begin position="74"/>
        <end position="275"/>
    </location>
</feature>
<feature type="transmembrane region" description="Helical" evidence="8">
    <location>
        <begin position="34"/>
        <end position="58"/>
    </location>
</feature>
<evidence type="ECO:0000256" key="4">
    <source>
        <dbReference type="ARBA" id="ARBA00022692"/>
    </source>
</evidence>
<evidence type="ECO:0000313" key="11">
    <source>
        <dbReference type="EMBL" id="NIH54456.1"/>
    </source>
</evidence>
<evidence type="ECO:0000256" key="2">
    <source>
        <dbReference type="ARBA" id="ARBA00022448"/>
    </source>
</evidence>
<dbReference type="RefSeq" id="WP_167150831.1">
    <property type="nucleotide sequence ID" value="NZ_JAAMOX010000002.1"/>
</dbReference>
<dbReference type="EMBL" id="JAAMOX010000002">
    <property type="protein sequence ID" value="NIH54456.1"/>
    <property type="molecule type" value="Genomic_DNA"/>
</dbReference>
<comment type="caution">
    <text evidence="11">The sequence shown here is derived from an EMBL/GenBank/DDBJ whole genome shotgun (WGS) entry which is preliminary data.</text>
</comment>